<organism evidence="1">
    <name type="scientific">viral metagenome</name>
    <dbReference type="NCBI Taxonomy" id="1070528"/>
    <lineage>
        <taxon>unclassified sequences</taxon>
        <taxon>metagenomes</taxon>
        <taxon>organismal metagenomes</taxon>
    </lineage>
</organism>
<name>A0A6C0JCI4_9ZZZZ</name>
<accession>A0A6C0JCI4</accession>
<protein>
    <submittedName>
        <fullName evidence="1">Uncharacterized protein</fullName>
    </submittedName>
</protein>
<evidence type="ECO:0000313" key="1">
    <source>
        <dbReference type="EMBL" id="QHU03545.1"/>
    </source>
</evidence>
<reference evidence="1" key="1">
    <citation type="journal article" date="2020" name="Nature">
        <title>Giant virus diversity and host interactions through global metagenomics.</title>
        <authorList>
            <person name="Schulz F."/>
            <person name="Roux S."/>
            <person name="Paez-Espino D."/>
            <person name="Jungbluth S."/>
            <person name="Walsh D.A."/>
            <person name="Denef V.J."/>
            <person name="McMahon K.D."/>
            <person name="Konstantinidis K.T."/>
            <person name="Eloe-Fadrosh E.A."/>
            <person name="Kyrpides N.C."/>
            <person name="Woyke T."/>
        </authorList>
    </citation>
    <scope>NUCLEOTIDE SEQUENCE</scope>
    <source>
        <strain evidence="1">GVMAG-M-3300027206-1</strain>
    </source>
</reference>
<dbReference type="EMBL" id="MN740383">
    <property type="protein sequence ID" value="QHU03545.1"/>
    <property type="molecule type" value="Genomic_DNA"/>
</dbReference>
<sequence length="85" mass="10034">MFRAMYKDPKFIGAQITPPNNVIVITEDGVENYTVEKQYFRSEALIDKQMKLLKGTDRGKNKLRELFLEPRIEQKGRFTVTVYEF</sequence>
<dbReference type="AlphaFoldDB" id="A0A6C0JCI4"/>
<proteinExistence type="predicted"/>